<gene>
    <name evidence="1" type="ORF">COV33_00665</name>
</gene>
<accession>A0A2H0R157</accession>
<sequence length="78" mass="9406">MRDFIDSRFIAKYNELIENEEFKNIVKEITKNIIKFSKKTGFMIDIFGRDNITIFKKEDGSLDYQWSPLLFNLFLNFL</sequence>
<evidence type="ECO:0000313" key="2">
    <source>
        <dbReference type="Proteomes" id="UP000230828"/>
    </source>
</evidence>
<dbReference type="AlphaFoldDB" id="A0A2H0R157"/>
<protein>
    <submittedName>
        <fullName evidence="1">Uncharacterized protein</fullName>
    </submittedName>
</protein>
<dbReference type="Proteomes" id="UP000230828">
    <property type="component" value="Unassembled WGS sequence"/>
</dbReference>
<proteinExistence type="predicted"/>
<evidence type="ECO:0000313" key="1">
    <source>
        <dbReference type="EMBL" id="PIR40252.1"/>
    </source>
</evidence>
<dbReference type="EMBL" id="PCXM01000014">
    <property type="protein sequence ID" value="PIR40252.1"/>
    <property type="molecule type" value="Genomic_DNA"/>
</dbReference>
<comment type="caution">
    <text evidence="1">The sequence shown here is derived from an EMBL/GenBank/DDBJ whole genome shotgun (WGS) entry which is preliminary data.</text>
</comment>
<reference evidence="1 2" key="1">
    <citation type="submission" date="2017-09" db="EMBL/GenBank/DDBJ databases">
        <title>Depth-based differentiation of microbial function through sediment-hosted aquifers and enrichment of novel symbionts in the deep terrestrial subsurface.</title>
        <authorList>
            <person name="Probst A.J."/>
            <person name="Ladd B."/>
            <person name="Jarett J.K."/>
            <person name="Geller-Mcgrath D.E."/>
            <person name="Sieber C.M."/>
            <person name="Emerson J.B."/>
            <person name="Anantharaman K."/>
            <person name="Thomas B.C."/>
            <person name="Malmstrom R."/>
            <person name="Stieglmeier M."/>
            <person name="Klingl A."/>
            <person name="Woyke T."/>
            <person name="Ryan C.M."/>
            <person name="Banfield J.F."/>
        </authorList>
    </citation>
    <scope>NUCLEOTIDE SEQUENCE [LARGE SCALE GENOMIC DNA]</scope>
    <source>
        <strain evidence="1">CG10_big_fil_rev_8_21_14_0_10_34_34</strain>
    </source>
</reference>
<name>A0A2H0R157_9BACT</name>
<organism evidence="1 2">
    <name type="scientific">Candidatus Zambryskibacteria bacterium CG10_big_fil_rev_8_21_14_0_10_34_34</name>
    <dbReference type="NCBI Taxonomy" id="1975114"/>
    <lineage>
        <taxon>Bacteria</taxon>
        <taxon>Candidatus Zambryskiibacteriota</taxon>
    </lineage>
</organism>